<evidence type="ECO:0000313" key="3">
    <source>
        <dbReference type="Proteomes" id="UP001233164"/>
    </source>
</evidence>
<dbReference type="Proteomes" id="UP001233164">
    <property type="component" value="Unassembled WGS sequence"/>
</dbReference>
<evidence type="ECO:0000256" key="1">
    <source>
        <dbReference type="SAM" id="MobiDB-lite"/>
    </source>
</evidence>
<accession>A0ABT7RVK5</accession>
<reference evidence="2 3" key="1">
    <citation type="submission" date="2023-06" db="EMBL/GenBank/DDBJ databases">
        <title>Rhodococcus indonesiensis sp. nov a new member of the Rhodococcus ruber lineage isolated from a sediment of neutral hot spring.</title>
        <authorList>
            <person name="Kusuma A.B."/>
            <person name="Fenylestari G."/>
            <person name="Ammar F."/>
            <person name="Nouioui I."/>
            <person name="Goodfellow M."/>
        </authorList>
    </citation>
    <scope>NUCLEOTIDE SEQUENCE [LARGE SCALE GENOMIC DNA]</scope>
    <source>
        <strain evidence="2 3">CSLK01-03</strain>
    </source>
</reference>
<feature type="non-terminal residue" evidence="2">
    <location>
        <position position="1"/>
    </location>
</feature>
<feature type="region of interest" description="Disordered" evidence="1">
    <location>
        <begin position="1"/>
        <end position="117"/>
    </location>
</feature>
<protein>
    <submittedName>
        <fullName evidence="2">RND transporter</fullName>
    </submittedName>
</protein>
<evidence type="ECO:0000313" key="2">
    <source>
        <dbReference type="EMBL" id="MDM7491685.1"/>
    </source>
</evidence>
<dbReference type="EMBL" id="JAUBOF010000221">
    <property type="protein sequence ID" value="MDM7491685.1"/>
    <property type="molecule type" value="Genomic_DNA"/>
</dbReference>
<sequence>PLPRRQRGDVPPPVTQTYVRPQAQPQRRSSGAPARDPQAIENWLSQLRRANPRTADQPVTDDRAQPTPPAEAGAPTDDAPAQRSQTDEQDAQGGRHGGAENSQSISVSELIARQRRD</sequence>
<keyword evidence="3" id="KW-1185">Reference proteome</keyword>
<comment type="caution">
    <text evidence="2">The sequence shown here is derived from an EMBL/GenBank/DDBJ whole genome shotgun (WGS) entry which is preliminary data.</text>
</comment>
<proteinExistence type="predicted"/>
<organism evidence="2 3">
    <name type="scientific">Rhodococcus indonesiensis</name>
    <dbReference type="NCBI Taxonomy" id="3055869"/>
    <lineage>
        <taxon>Bacteria</taxon>
        <taxon>Bacillati</taxon>
        <taxon>Actinomycetota</taxon>
        <taxon>Actinomycetes</taxon>
        <taxon>Mycobacteriales</taxon>
        <taxon>Nocardiaceae</taxon>
        <taxon>Rhodococcus</taxon>
    </lineage>
</organism>
<feature type="compositionally biased region" description="Polar residues" evidence="1">
    <location>
        <begin position="15"/>
        <end position="29"/>
    </location>
</feature>
<gene>
    <name evidence="2" type="ORF">QT969_25740</name>
</gene>
<name>A0ABT7RVK5_9NOCA</name>